<dbReference type="EMBL" id="QGNW01001458">
    <property type="protein sequence ID" value="RVW40498.1"/>
    <property type="molecule type" value="Genomic_DNA"/>
</dbReference>
<gene>
    <name evidence="1" type="ORF">CK203_092338</name>
</gene>
<dbReference type="InterPro" id="IPR043502">
    <property type="entry name" value="DNA/RNA_pol_sf"/>
</dbReference>
<dbReference type="PANTHER" id="PTHR46890">
    <property type="entry name" value="NON-LTR RETROLELEMENT REVERSE TRANSCRIPTASE-LIKE PROTEIN-RELATED"/>
    <property type="match status" value="1"/>
</dbReference>
<dbReference type="SUPFAM" id="SSF56672">
    <property type="entry name" value="DNA/RNA polymerases"/>
    <property type="match status" value="1"/>
</dbReference>
<reference evidence="1 2" key="1">
    <citation type="journal article" date="2018" name="PLoS Genet.">
        <title>Population sequencing reveals clonal diversity and ancestral inbreeding in the grapevine cultivar Chardonnay.</title>
        <authorList>
            <person name="Roach M.J."/>
            <person name="Johnson D.L."/>
            <person name="Bohlmann J."/>
            <person name="van Vuuren H.J."/>
            <person name="Jones S.J."/>
            <person name="Pretorius I.S."/>
            <person name="Schmidt S.A."/>
            <person name="Borneman A.R."/>
        </authorList>
    </citation>
    <scope>NUCLEOTIDE SEQUENCE [LARGE SCALE GENOMIC DNA]</scope>
    <source>
        <strain evidence="2">cv. Chardonnay</strain>
        <tissue evidence="1">Leaf</tissue>
    </source>
</reference>
<dbReference type="InterPro" id="IPR052343">
    <property type="entry name" value="Retrotransposon-Effector_Assoc"/>
</dbReference>
<protein>
    <submittedName>
        <fullName evidence="1">Uncharacterized protein</fullName>
    </submittedName>
</protein>
<name>A0A438DYV8_VITVI</name>
<accession>A0A438DYV8</accession>
<comment type="caution">
    <text evidence="1">The sequence shown here is derived from an EMBL/GenBank/DDBJ whole genome shotgun (WGS) entry which is preliminary data.</text>
</comment>
<dbReference type="PANTHER" id="PTHR46890:SF50">
    <property type="entry name" value="RNA-DIRECTED DNA POLYMERASE, EUKARYOTA, REVERSE TRANSCRIPTASE ZINC-BINDING DOMAIN PROTEIN-RELATED"/>
    <property type="match status" value="1"/>
</dbReference>
<dbReference type="InterPro" id="IPR036691">
    <property type="entry name" value="Endo/exonu/phosph_ase_sf"/>
</dbReference>
<sequence length="907" mass="103183">MVGSNIGPTKPDALLKARSVRVQFGAKSFGPPAGPIFNQAYETEARSSKGGLVALSSSKFQCSESSAKEVLSIVHSQESSKIKGHSVVTRRKARSWPPCLKVSPFAPKRKLDGGVSAEANLAIFQGSSIFNQGVISPVLEISQDFTLETKGDEGLSHCSLANKVCLPFSTSFEKGHPLARAFVPKSFPVSSVSVFHSFRDEFSRLVGVPISEGVASPLKASNQNLKDCSFLREPLSSPKELCVLGRVLSPEPEPLTLLLEGFQIEGLTPRKMVKVQSVLESLRIRIIKDNGKCAVVESRSTLSANKDSNKLKCTKKVLGSFFVTVKLNSGEEGSFWLTSVYGPNKPLWRRDFWLELQDLYGLTFPMWCVGGDSNVIRRISEKLGDSRLTFNIRFENMWLLHPEFKENFSDWWQECTVEGWEGRIDLIEQERNLNLDLLSERTLTRRELEDLLLKEEVHWRQKSRVKWIKEGDCNSKFFHRMANGRRSKKFIKSLIFEKGVTLSNIEIISEEIVNFFGKLYSKHECASWRVEGLNWVPISRESAIWLDKPFSEEKVRLAVFQLNKEKASGPDGFIIAVYQECWDVIKEDLMRVFLEFHTNGIINQRRLHKVLHETIFGSQGAFVEGRHILDVVLIANEVVDEKRRKGFNPKWRSWMKGCLSSSSFAILVNGNVKGWVKGLRQGDPLSSFLSTLVADILSRLMIKAKETRITEGFFVGRDKTIMSLLQFADDTIFFFKASLEHLQNLKLILLAKGVGRFGFQEDFFEKYCSLKEMALEVPRERNGLWHKVIANIYGTHPNGWGANMVVRWSHRCPWEVIAQVFQDFSPFVCLVVGNGERIRFWEDLWWGNQTLCSQFAGLAWVPPRSIVDMMVIAFKGLRNSLRGKTLWQIACLTLLWLVWQEKNNRIF</sequence>
<evidence type="ECO:0000313" key="1">
    <source>
        <dbReference type="EMBL" id="RVW40498.1"/>
    </source>
</evidence>
<dbReference type="SUPFAM" id="SSF56219">
    <property type="entry name" value="DNase I-like"/>
    <property type="match status" value="1"/>
</dbReference>
<evidence type="ECO:0000313" key="2">
    <source>
        <dbReference type="Proteomes" id="UP000288805"/>
    </source>
</evidence>
<organism evidence="1 2">
    <name type="scientific">Vitis vinifera</name>
    <name type="common">Grape</name>
    <dbReference type="NCBI Taxonomy" id="29760"/>
    <lineage>
        <taxon>Eukaryota</taxon>
        <taxon>Viridiplantae</taxon>
        <taxon>Streptophyta</taxon>
        <taxon>Embryophyta</taxon>
        <taxon>Tracheophyta</taxon>
        <taxon>Spermatophyta</taxon>
        <taxon>Magnoliopsida</taxon>
        <taxon>eudicotyledons</taxon>
        <taxon>Gunneridae</taxon>
        <taxon>Pentapetalae</taxon>
        <taxon>rosids</taxon>
        <taxon>Vitales</taxon>
        <taxon>Vitaceae</taxon>
        <taxon>Viteae</taxon>
        <taxon>Vitis</taxon>
    </lineage>
</organism>
<proteinExistence type="predicted"/>
<dbReference type="AlphaFoldDB" id="A0A438DYV8"/>
<dbReference type="Proteomes" id="UP000288805">
    <property type="component" value="Unassembled WGS sequence"/>
</dbReference>